<dbReference type="EMBL" id="PDEP01000016">
    <property type="protein sequence ID" value="PEN05104.1"/>
    <property type="molecule type" value="Genomic_DNA"/>
</dbReference>
<dbReference type="RefSeq" id="WP_098063246.1">
    <property type="nucleotide sequence ID" value="NZ_PDEP01000016.1"/>
</dbReference>
<protein>
    <submittedName>
        <fullName evidence="1">Uncharacterized protein</fullName>
    </submittedName>
</protein>
<reference evidence="1 2" key="1">
    <citation type="submission" date="2017-10" db="EMBL/GenBank/DDBJ databases">
        <title>Draft genome of Longimonas halophila.</title>
        <authorList>
            <person name="Goh K.M."/>
            <person name="Shamsir M.S."/>
            <person name="Lim S.W."/>
        </authorList>
    </citation>
    <scope>NUCLEOTIDE SEQUENCE [LARGE SCALE GENOMIC DNA]</scope>
    <source>
        <strain evidence="1 2">KCTC 42399</strain>
    </source>
</reference>
<proteinExistence type="predicted"/>
<comment type="caution">
    <text evidence="1">The sequence shown here is derived from an EMBL/GenBank/DDBJ whole genome shotgun (WGS) entry which is preliminary data.</text>
</comment>
<evidence type="ECO:0000313" key="1">
    <source>
        <dbReference type="EMBL" id="PEN05104.1"/>
    </source>
</evidence>
<name>A0A2H3NUC8_9BACT</name>
<keyword evidence="2" id="KW-1185">Reference proteome</keyword>
<evidence type="ECO:0000313" key="2">
    <source>
        <dbReference type="Proteomes" id="UP000221024"/>
    </source>
</evidence>
<sequence length="84" mass="9342">MRGVSFKPKGEDNFSSGDIKTYGGIYAATAADFAAELGCDPQEFITKVHDSEIEPLTAVGNEEEPEKYSLSFERDKFEEIRALF</sequence>
<dbReference type="AlphaFoldDB" id="A0A2H3NUC8"/>
<accession>A0A2H3NUC8</accession>
<dbReference type="OrthoDB" id="1494468at2"/>
<dbReference type="Proteomes" id="UP000221024">
    <property type="component" value="Unassembled WGS sequence"/>
</dbReference>
<gene>
    <name evidence="1" type="ORF">CRI93_13885</name>
</gene>
<organism evidence="1 2">
    <name type="scientific">Longimonas halophila</name>
    <dbReference type="NCBI Taxonomy" id="1469170"/>
    <lineage>
        <taxon>Bacteria</taxon>
        <taxon>Pseudomonadati</taxon>
        <taxon>Rhodothermota</taxon>
        <taxon>Rhodothermia</taxon>
        <taxon>Rhodothermales</taxon>
        <taxon>Salisaetaceae</taxon>
        <taxon>Longimonas</taxon>
    </lineage>
</organism>